<reference evidence="3 4" key="1">
    <citation type="submission" date="2021-12" db="EMBL/GenBank/DDBJ databases">
        <title>Discovery of the Pendulisporaceae a myxobacterial family with distinct sporulation behavior and unique specialized metabolism.</title>
        <authorList>
            <person name="Garcia R."/>
            <person name="Popoff A."/>
            <person name="Bader C.D."/>
            <person name="Loehr J."/>
            <person name="Walesch S."/>
            <person name="Walt C."/>
            <person name="Boldt J."/>
            <person name="Bunk B."/>
            <person name="Haeckl F.J.F.P.J."/>
            <person name="Gunesch A.P."/>
            <person name="Birkelbach J."/>
            <person name="Nuebel U."/>
            <person name="Pietschmann T."/>
            <person name="Bach T."/>
            <person name="Mueller R."/>
        </authorList>
    </citation>
    <scope>NUCLEOTIDE SEQUENCE [LARGE SCALE GENOMIC DNA]</scope>
    <source>
        <strain evidence="3 4">MSr12523</strain>
    </source>
</reference>
<dbReference type="Gene3D" id="3.40.50.410">
    <property type="entry name" value="von Willebrand factor, type A domain"/>
    <property type="match status" value="1"/>
</dbReference>
<dbReference type="RefSeq" id="WP_394846183.1">
    <property type="nucleotide sequence ID" value="NZ_CP089982.1"/>
</dbReference>
<evidence type="ECO:0000313" key="3">
    <source>
        <dbReference type="EMBL" id="WXA95578.1"/>
    </source>
</evidence>
<evidence type="ECO:0000256" key="1">
    <source>
        <dbReference type="SAM" id="MobiDB-lite"/>
    </source>
</evidence>
<dbReference type="InterPro" id="IPR002035">
    <property type="entry name" value="VWF_A"/>
</dbReference>
<evidence type="ECO:0000259" key="2">
    <source>
        <dbReference type="PROSITE" id="PS50234"/>
    </source>
</evidence>
<feature type="region of interest" description="Disordered" evidence="1">
    <location>
        <begin position="1"/>
        <end position="21"/>
    </location>
</feature>
<evidence type="ECO:0000313" key="4">
    <source>
        <dbReference type="Proteomes" id="UP001379533"/>
    </source>
</evidence>
<name>A0ABZ2KA72_9BACT</name>
<gene>
    <name evidence="3" type="ORF">LZC95_01810</name>
</gene>
<dbReference type="CDD" id="cd00198">
    <property type="entry name" value="vWFA"/>
    <property type="match status" value="1"/>
</dbReference>
<dbReference type="Proteomes" id="UP001379533">
    <property type="component" value="Chromosome"/>
</dbReference>
<organism evidence="3 4">
    <name type="scientific">Pendulispora brunnea</name>
    <dbReference type="NCBI Taxonomy" id="2905690"/>
    <lineage>
        <taxon>Bacteria</taxon>
        <taxon>Pseudomonadati</taxon>
        <taxon>Myxococcota</taxon>
        <taxon>Myxococcia</taxon>
        <taxon>Myxococcales</taxon>
        <taxon>Sorangiineae</taxon>
        <taxon>Pendulisporaceae</taxon>
        <taxon>Pendulispora</taxon>
    </lineage>
</organism>
<dbReference type="InterPro" id="IPR036465">
    <property type="entry name" value="vWFA_dom_sf"/>
</dbReference>
<dbReference type="SMART" id="SM00327">
    <property type="entry name" value="VWA"/>
    <property type="match status" value="1"/>
</dbReference>
<sequence>MASGQSVDPVEPAGGPEGGGSFGALDAGIDELLPDAACAAAESEGKLVPVNLVFVFDRSGSMSDFGKWEPVVRSMKAFFADARSSDMSASLTYFPKSSDLYCGSTECCSIDSYAEPSVALTPLPNGTLFAASLDGVVPGGGTPTVPAMRAAIRQARGIAQAPAHRGESVAIVLVTDGMPNDNCDPQRSSVELTAAEVQDANNGEASPIKTYVVGIESPYHAGALDDLHHVARRGGTGQATMVMPSDAEGTAKAFADALDAIRTRTISCRLLIPPPPEGKVFDRRKLNVTVSDGIGVHNLAYDEKCQSEAGWHYDDIAAPSSIELCSPSCNEVRGGRGMKLAVQFGCDTRIAVH</sequence>
<keyword evidence="4" id="KW-1185">Reference proteome</keyword>
<feature type="domain" description="VWFA" evidence="2">
    <location>
        <begin position="51"/>
        <end position="261"/>
    </location>
</feature>
<dbReference type="SUPFAM" id="SSF53300">
    <property type="entry name" value="vWA-like"/>
    <property type="match status" value="1"/>
</dbReference>
<accession>A0ABZ2KA72</accession>
<dbReference type="EMBL" id="CP089982">
    <property type="protein sequence ID" value="WXA95578.1"/>
    <property type="molecule type" value="Genomic_DNA"/>
</dbReference>
<proteinExistence type="predicted"/>
<dbReference type="PROSITE" id="PS50234">
    <property type="entry name" value="VWFA"/>
    <property type="match status" value="1"/>
</dbReference>
<dbReference type="Pfam" id="PF00092">
    <property type="entry name" value="VWA"/>
    <property type="match status" value="1"/>
</dbReference>
<protein>
    <submittedName>
        <fullName evidence="3">VWA domain-containing protein</fullName>
    </submittedName>
</protein>